<evidence type="ECO:0000256" key="5">
    <source>
        <dbReference type="ARBA" id="ARBA00022729"/>
    </source>
</evidence>
<evidence type="ECO:0000256" key="4">
    <source>
        <dbReference type="ARBA" id="ARBA00012744"/>
    </source>
</evidence>
<evidence type="ECO:0000259" key="9">
    <source>
        <dbReference type="Pfam" id="PF00933"/>
    </source>
</evidence>
<dbReference type="SUPFAM" id="SSF51445">
    <property type="entry name" value="(Trans)glycosidases"/>
    <property type="match status" value="1"/>
</dbReference>
<dbReference type="PANTHER" id="PTHR42715">
    <property type="entry name" value="BETA-GLUCOSIDASE"/>
    <property type="match status" value="1"/>
</dbReference>
<dbReference type="InterPro" id="IPR036962">
    <property type="entry name" value="Glyco_hydro_3_N_sf"/>
</dbReference>
<protein>
    <recommendedName>
        <fullName evidence="4">beta-glucosidase</fullName>
        <ecNumber evidence="4">3.2.1.21</ecNumber>
    </recommendedName>
</protein>
<keyword evidence="6" id="KW-0378">Hydrolase</keyword>
<dbReference type="Pfam" id="PF00933">
    <property type="entry name" value="Glyco_hydro_3"/>
    <property type="match status" value="1"/>
</dbReference>
<dbReference type="InterPro" id="IPR017853">
    <property type="entry name" value="GH"/>
</dbReference>
<comment type="caution">
    <text evidence="10">The sequence shown here is derived from an EMBL/GenBank/DDBJ whole genome shotgun (WGS) entry which is preliminary data.</text>
</comment>
<comment type="catalytic activity">
    <reaction evidence="1">
        <text>Hydrolysis of terminal, non-reducing beta-D-glucosyl residues with release of beta-D-glucose.</text>
        <dbReference type="EC" id="3.2.1.21"/>
    </reaction>
</comment>
<proteinExistence type="inferred from homology"/>
<dbReference type="AlphaFoldDB" id="A0A2K0UJL9"/>
<dbReference type="InterPro" id="IPR001764">
    <property type="entry name" value="Glyco_hydro_3_N"/>
</dbReference>
<comment type="pathway">
    <text evidence="2">Glycan metabolism; cellulose degradation.</text>
</comment>
<accession>A0A2K0UJL9</accession>
<dbReference type="InterPro" id="IPR050288">
    <property type="entry name" value="Cellulose_deg_GH3"/>
</dbReference>
<feature type="domain" description="Glycoside hydrolase family 3 N-terminal" evidence="9">
    <location>
        <begin position="17"/>
        <end position="155"/>
    </location>
</feature>
<evidence type="ECO:0000256" key="3">
    <source>
        <dbReference type="ARBA" id="ARBA00005336"/>
    </source>
</evidence>
<keyword evidence="8" id="KW-0326">Glycosidase</keyword>
<keyword evidence="5" id="KW-0732">Signal</keyword>
<evidence type="ECO:0000313" key="11">
    <source>
        <dbReference type="Proteomes" id="UP000236290"/>
    </source>
</evidence>
<sequence length="169" mass="17973">MVGGNEWETAFQKAKALVGKMTLEEKVNLTAGVSAESTCSGFIPAVKRLHFPGMCLSDAGNGLRNTDFVSGFPSGIHVGASWSKDLAFRRGAAMGGEFKKKGVNVLLGPVVGPAWRTVRGGRNWEGISVDPWLSGVLVAQTVSGIQGQGVITSTKVSRLPRALIIHRRR</sequence>
<evidence type="ECO:0000313" key="10">
    <source>
        <dbReference type="EMBL" id="PNP57991.1"/>
    </source>
</evidence>
<gene>
    <name evidence="10" type="ORF">THARTR1_02149</name>
</gene>
<dbReference type="PANTHER" id="PTHR42715:SF5">
    <property type="entry name" value="BETA-GLUCOSIDASE M-RELATED"/>
    <property type="match status" value="1"/>
</dbReference>
<dbReference type="GO" id="GO:0009251">
    <property type="term" value="P:glucan catabolic process"/>
    <property type="evidence" value="ECO:0007669"/>
    <property type="project" value="TreeGrafter"/>
</dbReference>
<evidence type="ECO:0000256" key="2">
    <source>
        <dbReference type="ARBA" id="ARBA00004987"/>
    </source>
</evidence>
<evidence type="ECO:0000256" key="8">
    <source>
        <dbReference type="ARBA" id="ARBA00023295"/>
    </source>
</evidence>
<dbReference type="GO" id="GO:0008422">
    <property type="term" value="F:beta-glucosidase activity"/>
    <property type="evidence" value="ECO:0007669"/>
    <property type="project" value="UniProtKB-EC"/>
</dbReference>
<dbReference type="EC" id="3.2.1.21" evidence="4"/>
<evidence type="ECO:0000256" key="7">
    <source>
        <dbReference type="ARBA" id="ARBA00023180"/>
    </source>
</evidence>
<dbReference type="Gene3D" id="3.20.20.300">
    <property type="entry name" value="Glycoside hydrolase, family 3, N-terminal domain"/>
    <property type="match status" value="1"/>
</dbReference>
<keyword evidence="7" id="KW-0325">Glycoprotein</keyword>
<evidence type="ECO:0000256" key="6">
    <source>
        <dbReference type="ARBA" id="ARBA00022801"/>
    </source>
</evidence>
<reference evidence="10 11" key="1">
    <citation type="submission" date="2017-02" db="EMBL/GenBank/DDBJ databases">
        <title>Genomes of Trichoderma spp. with biocontrol activity.</title>
        <authorList>
            <person name="Gardiner D."/>
            <person name="Kazan K."/>
            <person name="Vos C."/>
            <person name="Harvey P."/>
        </authorList>
    </citation>
    <scope>NUCLEOTIDE SEQUENCE [LARGE SCALE GENOMIC DNA]</scope>
    <source>
        <strain evidence="10 11">Tr1</strain>
    </source>
</reference>
<dbReference type="OrthoDB" id="416222at2759"/>
<dbReference type="EMBL" id="MTYI01000023">
    <property type="protein sequence ID" value="PNP57991.1"/>
    <property type="molecule type" value="Genomic_DNA"/>
</dbReference>
<name>A0A2K0UJL9_TRIHA</name>
<comment type="similarity">
    <text evidence="3">Belongs to the glycosyl hydrolase 3 family.</text>
</comment>
<dbReference type="Proteomes" id="UP000236290">
    <property type="component" value="Unassembled WGS sequence"/>
</dbReference>
<evidence type="ECO:0000256" key="1">
    <source>
        <dbReference type="ARBA" id="ARBA00000448"/>
    </source>
</evidence>
<organism evidence="10 11">
    <name type="scientific">Trichoderma harzianum</name>
    <name type="common">Hypocrea lixii</name>
    <dbReference type="NCBI Taxonomy" id="5544"/>
    <lineage>
        <taxon>Eukaryota</taxon>
        <taxon>Fungi</taxon>
        <taxon>Dikarya</taxon>
        <taxon>Ascomycota</taxon>
        <taxon>Pezizomycotina</taxon>
        <taxon>Sordariomycetes</taxon>
        <taxon>Hypocreomycetidae</taxon>
        <taxon>Hypocreales</taxon>
        <taxon>Hypocreaceae</taxon>
        <taxon>Trichoderma</taxon>
    </lineage>
</organism>
<dbReference type="PRINTS" id="PR00133">
    <property type="entry name" value="GLHYDRLASE3"/>
</dbReference>